<dbReference type="Gene3D" id="3.30.420.10">
    <property type="entry name" value="Ribonuclease H-like superfamily/Ribonuclease H"/>
    <property type="match status" value="1"/>
</dbReference>
<feature type="compositionally biased region" description="Basic and acidic residues" evidence="1">
    <location>
        <begin position="1"/>
        <end position="13"/>
    </location>
</feature>
<evidence type="ECO:0000256" key="1">
    <source>
        <dbReference type="SAM" id="MobiDB-lite"/>
    </source>
</evidence>
<accession>A0ABV6SF44</accession>
<protein>
    <submittedName>
        <fullName evidence="3">Transposase</fullName>
    </submittedName>
</protein>
<dbReference type="RefSeq" id="WP_376941838.1">
    <property type="nucleotide sequence ID" value="NZ_CP171449.1"/>
</dbReference>
<dbReference type="InterPro" id="IPR038717">
    <property type="entry name" value="Tc1-like_DDE_dom"/>
</dbReference>
<proteinExistence type="predicted"/>
<comment type="caution">
    <text evidence="3">The sequence shown here is derived from an EMBL/GenBank/DDBJ whole genome shotgun (WGS) entry which is preliminary data.</text>
</comment>
<dbReference type="InterPro" id="IPR036397">
    <property type="entry name" value="RNaseH_sf"/>
</dbReference>
<dbReference type="Pfam" id="PF13358">
    <property type="entry name" value="DDE_3"/>
    <property type="match status" value="1"/>
</dbReference>
<feature type="region of interest" description="Disordered" evidence="1">
    <location>
        <begin position="1"/>
        <end position="29"/>
    </location>
</feature>
<evidence type="ECO:0000259" key="2">
    <source>
        <dbReference type="Pfam" id="PF13358"/>
    </source>
</evidence>
<keyword evidence="4" id="KW-1185">Reference proteome</keyword>
<organism evidence="3 4">
    <name type="scientific">Azorhizophilus paspali</name>
    <name type="common">Azotobacter paspali</name>
    <dbReference type="NCBI Taxonomy" id="69963"/>
    <lineage>
        <taxon>Bacteria</taxon>
        <taxon>Pseudomonadati</taxon>
        <taxon>Pseudomonadota</taxon>
        <taxon>Gammaproteobacteria</taxon>
        <taxon>Pseudomonadales</taxon>
        <taxon>Pseudomonadaceae</taxon>
        <taxon>Azorhizophilus</taxon>
    </lineage>
</organism>
<name>A0ABV6SF44_AZOPA</name>
<gene>
    <name evidence="3" type="ORF">ACFFGX_00455</name>
</gene>
<dbReference type="EMBL" id="JBHLSS010000003">
    <property type="protein sequence ID" value="MFC0708144.1"/>
    <property type="molecule type" value="Genomic_DNA"/>
</dbReference>
<evidence type="ECO:0000313" key="3">
    <source>
        <dbReference type="EMBL" id="MFC0708144.1"/>
    </source>
</evidence>
<evidence type="ECO:0000313" key="4">
    <source>
        <dbReference type="Proteomes" id="UP001589891"/>
    </source>
</evidence>
<dbReference type="PANTHER" id="PTHR46564:SF1">
    <property type="entry name" value="TRANSPOSASE"/>
    <property type="match status" value="1"/>
</dbReference>
<dbReference type="PANTHER" id="PTHR46564">
    <property type="entry name" value="TRANSPOSASE"/>
    <property type="match status" value="1"/>
</dbReference>
<sequence>MEVSRPARHDVQKKTAPAAEQQRPDVQAARQGWIEEQSGFDWRKRIVGDETAASTNLARLRGWAPRGERCRGAIPHGHWKTTTFTAGLRLDGLRAPLVLDGAMNGPVFLAYVGQVLVPELTPGDIVVMDNPPAHKVAGVGQAIEGAGATLRYLPPYSPRPEPDRKGILQAQGTAEKGGGADRAGAVAEHWRGDCAVLCTGLQALLRGRRI</sequence>
<reference evidence="3 4" key="1">
    <citation type="submission" date="2024-09" db="EMBL/GenBank/DDBJ databases">
        <authorList>
            <person name="Sun Q."/>
            <person name="Mori K."/>
        </authorList>
    </citation>
    <scope>NUCLEOTIDE SEQUENCE [LARGE SCALE GENOMIC DNA]</scope>
    <source>
        <strain evidence="3 4">NCAIM B.01794</strain>
    </source>
</reference>
<dbReference type="Proteomes" id="UP001589891">
    <property type="component" value="Unassembled WGS sequence"/>
</dbReference>
<feature type="domain" description="Tc1-like transposase DDE" evidence="2">
    <location>
        <begin position="46"/>
        <end position="159"/>
    </location>
</feature>